<feature type="compositionally biased region" description="Pro residues" evidence="5">
    <location>
        <begin position="115"/>
        <end position="125"/>
    </location>
</feature>
<dbReference type="Ensembl" id="ENSSSUT00005001571.1">
    <property type="protein sequence ID" value="ENSSSUP00005001333.1"/>
    <property type="gene ID" value="ENSSSUG00005000957.1"/>
</dbReference>
<accession>A0A673SPN8</accession>
<keyword evidence="8" id="KW-1185">Reference proteome</keyword>
<keyword evidence="3" id="KW-0862">Zinc</keyword>
<dbReference type="GO" id="GO:0006511">
    <property type="term" value="P:ubiquitin-dependent protein catabolic process"/>
    <property type="evidence" value="ECO:0007669"/>
    <property type="project" value="TreeGrafter"/>
</dbReference>
<name>A0A673SPN8_SURSU</name>
<dbReference type="Pfam" id="PF24525">
    <property type="entry name" value="TTC3"/>
    <property type="match status" value="1"/>
</dbReference>
<dbReference type="Pfam" id="PF24905">
    <property type="entry name" value="TTC3_9th"/>
    <property type="match status" value="1"/>
</dbReference>
<feature type="region of interest" description="Disordered" evidence="5">
    <location>
        <begin position="219"/>
        <end position="271"/>
    </location>
</feature>
<evidence type="ECO:0000256" key="4">
    <source>
        <dbReference type="PROSITE-ProRule" id="PRU00175"/>
    </source>
</evidence>
<dbReference type="PANTHER" id="PTHR17550">
    <property type="entry name" value="E3 UBIQUITIN-PROTEIN LIGASE TTC3"/>
    <property type="match status" value="1"/>
</dbReference>
<feature type="region of interest" description="Disordered" evidence="5">
    <location>
        <begin position="66"/>
        <end position="168"/>
    </location>
</feature>
<dbReference type="AlphaFoldDB" id="A0A673SPN8"/>
<proteinExistence type="predicted"/>
<feature type="compositionally biased region" description="Basic and acidic residues" evidence="5">
    <location>
        <begin position="219"/>
        <end position="237"/>
    </location>
</feature>
<evidence type="ECO:0000313" key="8">
    <source>
        <dbReference type="Proteomes" id="UP000472268"/>
    </source>
</evidence>
<dbReference type="InterPro" id="IPR056870">
    <property type="entry name" value="TTC3/DZIP3/RBM44-like_helical"/>
</dbReference>
<evidence type="ECO:0000256" key="2">
    <source>
        <dbReference type="ARBA" id="ARBA00022771"/>
    </source>
</evidence>
<organism evidence="7 8">
    <name type="scientific">Suricata suricatta</name>
    <name type="common">Meerkat</name>
    <dbReference type="NCBI Taxonomy" id="37032"/>
    <lineage>
        <taxon>Eukaryota</taxon>
        <taxon>Metazoa</taxon>
        <taxon>Chordata</taxon>
        <taxon>Craniata</taxon>
        <taxon>Vertebrata</taxon>
        <taxon>Euteleostomi</taxon>
        <taxon>Mammalia</taxon>
        <taxon>Eutheria</taxon>
        <taxon>Laurasiatheria</taxon>
        <taxon>Carnivora</taxon>
        <taxon>Feliformia</taxon>
        <taxon>Herpestidae</taxon>
        <taxon>Suricata</taxon>
    </lineage>
</organism>
<dbReference type="OMA" id="QPQHNIL"/>
<dbReference type="PANTHER" id="PTHR17550:SF4">
    <property type="entry name" value="E3 UBIQUITIN-PROTEIN LIGASE TTC3"/>
    <property type="match status" value="1"/>
</dbReference>
<evidence type="ECO:0000259" key="6">
    <source>
        <dbReference type="PROSITE" id="PS50089"/>
    </source>
</evidence>
<evidence type="ECO:0000313" key="7">
    <source>
        <dbReference type="Ensembl" id="ENSSSUP00005001333.1"/>
    </source>
</evidence>
<keyword evidence="2 4" id="KW-0863">Zinc-finger</keyword>
<reference evidence="7" key="2">
    <citation type="submission" date="2025-08" db="UniProtKB">
        <authorList>
            <consortium name="Ensembl"/>
        </authorList>
    </citation>
    <scope>IDENTIFICATION</scope>
</reference>
<dbReference type="InterPro" id="IPR001841">
    <property type="entry name" value="Znf_RING"/>
</dbReference>
<feature type="domain" description="RING-type" evidence="6">
    <location>
        <begin position="279"/>
        <end position="319"/>
    </location>
</feature>
<evidence type="ECO:0000256" key="3">
    <source>
        <dbReference type="ARBA" id="ARBA00022833"/>
    </source>
</evidence>
<dbReference type="Proteomes" id="UP000472268">
    <property type="component" value="Chromosome 5"/>
</dbReference>
<feature type="compositionally biased region" description="Low complexity" evidence="5">
    <location>
        <begin position="83"/>
        <end position="97"/>
    </location>
</feature>
<dbReference type="GO" id="GO:0004842">
    <property type="term" value="F:ubiquitin-protein transferase activity"/>
    <property type="evidence" value="ECO:0007669"/>
    <property type="project" value="TreeGrafter"/>
</dbReference>
<dbReference type="SMART" id="SM00184">
    <property type="entry name" value="RING"/>
    <property type="match status" value="1"/>
</dbReference>
<reference evidence="7" key="3">
    <citation type="submission" date="2025-09" db="UniProtKB">
        <authorList>
            <consortium name="Ensembl"/>
        </authorList>
    </citation>
    <scope>IDENTIFICATION</scope>
</reference>
<evidence type="ECO:0000256" key="5">
    <source>
        <dbReference type="SAM" id="MobiDB-lite"/>
    </source>
</evidence>
<dbReference type="GO" id="GO:0008270">
    <property type="term" value="F:zinc ion binding"/>
    <property type="evidence" value="ECO:0007669"/>
    <property type="project" value="UniProtKB-KW"/>
</dbReference>
<keyword evidence="1" id="KW-0479">Metal-binding</keyword>
<dbReference type="PROSITE" id="PS50089">
    <property type="entry name" value="ZF_RING_2"/>
    <property type="match status" value="1"/>
</dbReference>
<dbReference type="InterPro" id="IPR056872">
    <property type="entry name" value="TTC3/DZIP3-like_helical"/>
</dbReference>
<dbReference type="SUPFAM" id="SSF57850">
    <property type="entry name" value="RING/U-box"/>
    <property type="match status" value="1"/>
</dbReference>
<dbReference type="Pfam" id="PF13639">
    <property type="entry name" value="zf-RING_2"/>
    <property type="match status" value="1"/>
</dbReference>
<dbReference type="Gene3D" id="3.30.40.10">
    <property type="entry name" value="Zinc/RING finger domain, C3HC4 (zinc finger)"/>
    <property type="match status" value="1"/>
</dbReference>
<dbReference type="CDD" id="cd16481">
    <property type="entry name" value="RING-H2_TTC3"/>
    <property type="match status" value="1"/>
</dbReference>
<dbReference type="InterPro" id="IPR013083">
    <property type="entry name" value="Znf_RING/FYVE/PHD"/>
</dbReference>
<dbReference type="FunFam" id="3.30.40.10:FF:000529">
    <property type="entry name" value="Tetratricopeptide repeat domain 3"/>
    <property type="match status" value="1"/>
</dbReference>
<reference evidence="7 8" key="1">
    <citation type="submission" date="2019-05" db="EMBL/GenBank/DDBJ databases">
        <title>A Chromosome-scale Meerkat (S. suricatta) Genome Assembly.</title>
        <authorList>
            <person name="Dudchenko O."/>
            <person name="Lieberman Aiden E."/>
            <person name="Tung J."/>
            <person name="Barreiro L.B."/>
            <person name="Clutton-Brock T.H."/>
        </authorList>
    </citation>
    <scope>NUCLEOTIDE SEQUENCE [LARGE SCALE GENOMIC DNA]</scope>
</reference>
<sequence>MVFYFFSDSDMESAVLPWESFLGKVGKEIEKAKSQFEEQIQAIKNGSRLSELSRVQIPDLSLPVCSTIPPELPPGSSGHSDHGTVTSAGHGTGSHTTGPEDSSLVPASDGAVGPSSPPLSGPPSRQPGVAPGPECKSVDQETPPEQSLVASRKLPGRATRSSQSPKKPFNSIIEHLSAAFPCYSSTELAGFIKKVRNKNKNSLSGLSIDEIAQRVTEHILDEQKKRKPASGKDKRWSEPSSAAAVTRASQGPSAVTVGPSPKTKGQKTEDIPGLGAASCEICREVFKSKNVRELKCGHKFHKGCFKQWLKGQSTCPACRDRDLR</sequence>
<protein>
    <recommendedName>
        <fullName evidence="6">RING-type domain-containing protein</fullName>
    </recommendedName>
</protein>
<evidence type="ECO:0000256" key="1">
    <source>
        <dbReference type="ARBA" id="ARBA00022723"/>
    </source>
</evidence>